<evidence type="ECO:0000313" key="9">
    <source>
        <dbReference type="EMBL" id="SJZ96407.1"/>
    </source>
</evidence>
<evidence type="ECO:0000256" key="5">
    <source>
        <dbReference type="ARBA" id="ARBA00023163"/>
    </source>
</evidence>
<evidence type="ECO:0000256" key="4">
    <source>
        <dbReference type="ARBA" id="ARBA00023125"/>
    </source>
</evidence>
<dbReference type="SUPFAM" id="SSF88659">
    <property type="entry name" value="Sigma3 and sigma4 domains of RNA polymerase sigma factors"/>
    <property type="match status" value="1"/>
</dbReference>
<dbReference type="RefSeq" id="WP_025070406.1">
    <property type="nucleotide sequence ID" value="NZ_FUXK01000018.1"/>
</dbReference>
<comment type="similarity">
    <text evidence="1 6">Belongs to the sigma-70 factor family. ECF subfamily.</text>
</comment>
<evidence type="ECO:0000256" key="2">
    <source>
        <dbReference type="ARBA" id="ARBA00023015"/>
    </source>
</evidence>
<dbReference type="InterPro" id="IPR039425">
    <property type="entry name" value="RNA_pol_sigma-70-like"/>
</dbReference>
<name>A0A1T4PYM9_9BACT</name>
<evidence type="ECO:0000256" key="1">
    <source>
        <dbReference type="ARBA" id="ARBA00010641"/>
    </source>
</evidence>
<evidence type="ECO:0000259" key="8">
    <source>
        <dbReference type="Pfam" id="PF08281"/>
    </source>
</evidence>
<dbReference type="Gene3D" id="1.10.10.10">
    <property type="entry name" value="Winged helix-like DNA-binding domain superfamily/Winged helix DNA-binding domain"/>
    <property type="match status" value="1"/>
</dbReference>
<dbReference type="Gene3D" id="1.10.1740.10">
    <property type="match status" value="1"/>
</dbReference>
<evidence type="ECO:0000313" key="10">
    <source>
        <dbReference type="Proteomes" id="UP000190065"/>
    </source>
</evidence>
<sequence length="179" mass="20289">MKAFDDIALVTQVAVLHNRRAFDQLVVKYQSSIRRFFLLQTGGDVALSDDLAQETFVKAYVNITHFRGLSRFSTWLYRIAYNTFYDDVRRRKITEDVDTSAAAQHRSETLHTGLRLDLQQAMQVLSANERLCITLQLVDGQSIEQIAAITGMAQGTIKSHLSRGKKKLTAYLKQNGYDG</sequence>
<dbReference type="Pfam" id="PF08281">
    <property type="entry name" value="Sigma70_r4_2"/>
    <property type="match status" value="1"/>
</dbReference>
<dbReference type="Proteomes" id="UP000190065">
    <property type="component" value="Unassembled WGS sequence"/>
</dbReference>
<reference evidence="9 10" key="1">
    <citation type="submission" date="2017-02" db="EMBL/GenBank/DDBJ databases">
        <authorList>
            <person name="Peterson S.W."/>
        </authorList>
    </citation>
    <scope>NUCLEOTIDE SEQUENCE [LARGE SCALE GENOMIC DNA]</scope>
    <source>
        <strain evidence="9 10">ATCC 43324</strain>
    </source>
</reference>
<dbReference type="PANTHER" id="PTHR43133">
    <property type="entry name" value="RNA POLYMERASE ECF-TYPE SIGMA FACTO"/>
    <property type="match status" value="1"/>
</dbReference>
<dbReference type="NCBIfam" id="TIGR02937">
    <property type="entry name" value="sigma70-ECF"/>
    <property type="match status" value="1"/>
</dbReference>
<dbReference type="InterPro" id="IPR007627">
    <property type="entry name" value="RNA_pol_sigma70_r2"/>
</dbReference>
<dbReference type="EMBL" id="FUXK01000018">
    <property type="protein sequence ID" value="SJZ96407.1"/>
    <property type="molecule type" value="Genomic_DNA"/>
</dbReference>
<gene>
    <name evidence="9" type="ORF">SAMN02745202_01608</name>
</gene>
<dbReference type="InterPro" id="IPR014284">
    <property type="entry name" value="RNA_pol_sigma-70_dom"/>
</dbReference>
<evidence type="ECO:0000259" key="7">
    <source>
        <dbReference type="Pfam" id="PF04542"/>
    </source>
</evidence>
<dbReference type="GO" id="GO:0006352">
    <property type="term" value="P:DNA-templated transcription initiation"/>
    <property type="evidence" value="ECO:0007669"/>
    <property type="project" value="InterPro"/>
</dbReference>
<feature type="domain" description="RNA polymerase sigma factor 70 region 4 type 2" evidence="8">
    <location>
        <begin position="116"/>
        <end position="168"/>
    </location>
</feature>
<dbReference type="InterPro" id="IPR013249">
    <property type="entry name" value="RNA_pol_sigma70_r4_t2"/>
</dbReference>
<evidence type="ECO:0000256" key="3">
    <source>
        <dbReference type="ARBA" id="ARBA00023082"/>
    </source>
</evidence>
<dbReference type="PROSITE" id="PS01063">
    <property type="entry name" value="SIGMA70_ECF"/>
    <property type="match status" value="1"/>
</dbReference>
<dbReference type="InterPro" id="IPR000838">
    <property type="entry name" value="RNA_pol_sigma70_ECF_CS"/>
</dbReference>
<keyword evidence="2 6" id="KW-0805">Transcription regulation</keyword>
<proteinExistence type="inferred from homology"/>
<keyword evidence="5 6" id="KW-0804">Transcription</keyword>
<dbReference type="InterPro" id="IPR036388">
    <property type="entry name" value="WH-like_DNA-bd_sf"/>
</dbReference>
<dbReference type="AlphaFoldDB" id="A0A1T4PYM9"/>
<dbReference type="STRING" id="28136.SAMN02745202_01608"/>
<keyword evidence="3 6" id="KW-0731">Sigma factor</keyword>
<protein>
    <recommendedName>
        <fullName evidence="6">RNA polymerase sigma factor</fullName>
    </recommendedName>
</protein>
<dbReference type="GO" id="GO:0016987">
    <property type="term" value="F:sigma factor activity"/>
    <property type="evidence" value="ECO:0007669"/>
    <property type="project" value="UniProtKB-KW"/>
</dbReference>
<dbReference type="eggNOG" id="COG1595">
    <property type="taxonomic scope" value="Bacteria"/>
</dbReference>
<dbReference type="InterPro" id="IPR013325">
    <property type="entry name" value="RNA_pol_sigma_r2"/>
</dbReference>
<organism evidence="9 10">
    <name type="scientific">Segatella oulorum</name>
    <dbReference type="NCBI Taxonomy" id="28136"/>
    <lineage>
        <taxon>Bacteria</taxon>
        <taxon>Pseudomonadati</taxon>
        <taxon>Bacteroidota</taxon>
        <taxon>Bacteroidia</taxon>
        <taxon>Bacteroidales</taxon>
        <taxon>Prevotellaceae</taxon>
        <taxon>Segatella</taxon>
    </lineage>
</organism>
<dbReference type="Pfam" id="PF04542">
    <property type="entry name" value="Sigma70_r2"/>
    <property type="match status" value="1"/>
</dbReference>
<feature type="domain" description="RNA polymerase sigma-70 region 2" evidence="7">
    <location>
        <begin position="37"/>
        <end position="92"/>
    </location>
</feature>
<dbReference type="CDD" id="cd06171">
    <property type="entry name" value="Sigma70_r4"/>
    <property type="match status" value="1"/>
</dbReference>
<dbReference type="PANTHER" id="PTHR43133:SF51">
    <property type="entry name" value="RNA POLYMERASE SIGMA FACTOR"/>
    <property type="match status" value="1"/>
</dbReference>
<dbReference type="InterPro" id="IPR013324">
    <property type="entry name" value="RNA_pol_sigma_r3/r4-like"/>
</dbReference>
<accession>A0A1T4PYM9</accession>
<keyword evidence="4 6" id="KW-0238">DNA-binding</keyword>
<dbReference type="SUPFAM" id="SSF88946">
    <property type="entry name" value="Sigma2 domain of RNA polymerase sigma factors"/>
    <property type="match status" value="1"/>
</dbReference>
<evidence type="ECO:0000256" key="6">
    <source>
        <dbReference type="RuleBase" id="RU000716"/>
    </source>
</evidence>
<dbReference type="GO" id="GO:0003677">
    <property type="term" value="F:DNA binding"/>
    <property type="evidence" value="ECO:0007669"/>
    <property type="project" value="UniProtKB-KW"/>
</dbReference>